<feature type="transmembrane region" description="Helical" evidence="1">
    <location>
        <begin position="12"/>
        <end position="28"/>
    </location>
</feature>
<sequence>MTLSSYCKYSNLFVWILIFILPLIVGYINNTSCDFREPELALNKNTVKVCSLDLANVKSLNIVCPRIIENESFELLPYPPNKHSYVPIYTGLPEEGPFVDLHLKEIKGIVGAHSSEIISFQQSELLDELLINYVEKGTIIRHNIDFLLFFCKNPNQVFSASLLKRVFSTRAVESRYKSNLHIETFEDENDHGIGMIIVHLIGLVKTPHGCSGKQTTMFENLQFYNESLGAYYCQVNVMQHPNMAFFCNGRVFPDNCFENLLMEHGEIISFKTNQVKVTRNEDAVIATYYPEYIKEEFNGLCLCYDSILNNEFITGIVLVSKLTHHKYNMAKLIPTIHPKTNERFYNYKMVLQPGDSLSIKFPMEDMPLPSDESDTFTTQFEIIPDITEDICIRRHIIDGEYVYVTDFYRDIFSCNAFEIDATGMNRGFVTFRYKKNLGFRHLERQEPIYYFIASKYGSNAPSKARVAILLVNEIDD</sequence>
<keyword evidence="3" id="KW-1185">Reference proteome</keyword>
<keyword evidence="1" id="KW-0812">Transmembrane</keyword>
<dbReference type="KEGG" id="bdw:94336991"/>
<accession>A0AAD9PJP1</accession>
<dbReference type="Proteomes" id="UP001214638">
    <property type="component" value="Unassembled WGS sequence"/>
</dbReference>
<reference evidence="2" key="1">
    <citation type="journal article" date="2023" name="Nat. Microbiol.">
        <title>Babesia duncani multi-omics identifies virulence factors and drug targets.</title>
        <authorList>
            <person name="Singh P."/>
            <person name="Lonardi S."/>
            <person name="Liang Q."/>
            <person name="Vydyam P."/>
            <person name="Khabirova E."/>
            <person name="Fang T."/>
            <person name="Gihaz S."/>
            <person name="Thekkiniath J."/>
            <person name="Munshi M."/>
            <person name="Abel S."/>
            <person name="Ciampossin L."/>
            <person name="Batugedara G."/>
            <person name="Gupta M."/>
            <person name="Lu X.M."/>
            <person name="Lenz T."/>
            <person name="Chakravarty S."/>
            <person name="Cornillot E."/>
            <person name="Hu Y."/>
            <person name="Ma W."/>
            <person name="Gonzalez L.M."/>
            <person name="Sanchez S."/>
            <person name="Estrada K."/>
            <person name="Sanchez-Flores A."/>
            <person name="Montero E."/>
            <person name="Harb O.S."/>
            <person name="Le Roch K.G."/>
            <person name="Mamoun C.B."/>
        </authorList>
    </citation>
    <scope>NUCLEOTIDE SEQUENCE</scope>
    <source>
        <strain evidence="2">WA1</strain>
    </source>
</reference>
<evidence type="ECO:0008006" key="4">
    <source>
        <dbReference type="Google" id="ProtNLM"/>
    </source>
</evidence>
<dbReference type="GeneID" id="94336991"/>
<organism evidence="2 3">
    <name type="scientific">Babesia duncani</name>
    <dbReference type="NCBI Taxonomy" id="323732"/>
    <lineage>
        <taxon>Eukaryota</taxon>
        <taxon>Sar</taxon>
        <taxon>Alveolata</taxon>
        <taxon>Apicomplexa</taxon>
        <taxon>Aconoidasida</taxon>
        <taxon>Piroplasmida</taxon>
        <taxon>Babesiidae</taxon>
        <taxon>Babesia</taxon>
    </lineage>
</organism>
<comment type="caution">
    <text evidence="2">The sequence shown here is derived from an EMBL/GenBank/DDBJ whole genome shotgun (WGS) entry which is preliminary data.</text>
</comment>
<evidence type="ECO:0000313" key="2">
    <source>
        <dbReference type="EMBL" id="KAK2196094.1"/>
    </source>
</evidence>
<gene>
    <name evidence="2" type="ORF">BdWA1_002694</name>
</gene>
<protein>
    <recommendedName>
        <fullName evidence="4">6-Cys domain-containing protein</fullName>
    </recommendedName>
</protein>
<name>A0AAD9PJP1_9APIC</name>
<dbReference type="RefSeq" id="XP_067802936.1">
    <property type="nucleotide sequence ID" value="XM_067947714.1"/>
</dbReference>
<dbReference type="EMBL" id="JALLKP010000003">
    <property type="protein sequence ID" value="KAK2196094.1"/>
    <property type="molecule type" value="Genomic_DNA"/>
</dbReference>
<evidence type="ECO:0000313" key="3">
    <source>
        <dbReference type="Proteomes" id="UP001214638"/>
    </source>
</evidence>
<dbReference type="AlphaFoldDB" id="A0AAD9PJP1"/>
<keyword evidence="1" id="KW-1133">Transmembrane helix</keyword>
<keyword evidence="1" id="KW-0472">Membrane</keyword>
<evidence type="ECO:0000256" key="1">
    <source>
        <dbReference type="SAM" id="Phobius"/>
    </source>
</evidence>
<proteinExistence type="predicted"/>